<dbReference type="EMBL" id="AUZY01009993">
    <property type="protein sequence ID" value="EQD40190.1"/>
    <property type="molecule type" value="Genomic_DNA"/>
</dbReference>
<reference evidence="1" key="2">
    <citation type="journal article" date="2014" name="ISME J.">
        <title>Microbial stratification in low pH oxic and suboxic macroscopic growths along an acid mine drainage.</title>
        <authorList>
            <person name="Mendez-Garcia C."/>
            <person name="Mesa V."/>
            <person name="Sprenger R.R."/>
            <person name="Richter M."/>
            <person name="Diez M.S."/>
            <person name="Solano J."/>
            <person name="Bargiela R."/>
            <person name="Golyshina O.V."/>
            <person name="Manteca A."/>
            <person name="Ramos J.L."/>
            <person name="Gallego J.R."/>
            <person name="Llorente I."/>
            <person name="Martins Dos Santos V.A."/>
            <person name="Jensen O.N."/>
            <person name="Pelaez A.I."/>
            <person name="Sanchez J."/>
            <person name="Ferrer M."/>
        </authorList>
    </citation>
    <scope>NUCLEOTIDE SEQUENCE</scope>
</reference>
<dbReference type="Gene3D" id="3.40.50.720">
    <property type="entry name" value="NAD(P)-binding Rossmann-like Domain"/>
    <property type="match status" value="1"/>
</dbReference>
<dbReference type="AlphaFoldDB" id="T1AE86"/>
<dbReference type="InterPro" id="IPR036291">
    <property type="entry name" value="NAD(P)-bd_dom_sf"/>
</dbReference>
<reference evidence="1" key="1">
    <citation type="submission" date="2013-08" db="EMBL/GenBank/DDBJ databases">
        <authorList>
            <person name="Mendez C."/>
            <person name="Richter M."/>
            <person name="Ferrer M."/>
            <person name="Sanchez J."/>
        </authorList>
    </citation>
    <scope>NUCLEOTIDE SEQUENCE</scope>
</reference>
<accession>T1AE86</accession>
<protein>
    <submittedName>
        <fullName evidence="1">NADPH-dependent F420 reductase</fullName>
    </submittedName>
</protein>
<dbReference type="SUPFAM" id="SSF51735">
    <property type="entry name" value="NAD(P)-binding Rossmann-fold domains"/>
    <property type="match status" value="1"/>
</dbReference>
<name>T1AE86_9ZZZZ</name>
<comment type="caution">
    <text evidence="1">The sequence shown here is derived from an EMBL/GenBank/DDBJ whole genome shotgun (WGS) entry which is preliminary data.</text>
</comment>
<proteinExistence type="predicted"/>
<sequence>MVVAAGHHLPAGKLCDRDASLSGDILVCGDHRDAKLAVIDVLSQMSGFRVLDVGSLSQAGALESLTAVLINLNIGYGGEATIRIEGLGR</sequence>
<organism evidence="1">
    <name type="scientific">mine drainage metagenome</name>
    <dbReference type="NCBI Taxonomy" id="410659"/>
    <lineage>
        <taxon>unclassified sequences</taxon>
        <taxon>metagenomes</taxon>
        <taxon>ecological metagenomes</taxon>
    </lineage>
</organism>
<gene>
    <name evidence="1" type="ORF">B1B_15026</name>
</gene>
<evidence type="ECO:0000313" key="1">
    <source>
        <dbReference type="EMBL" id="EQD40190.1"/>
    </source>
</evidence>